<dbReference type="EMBL" id="SMOL01000160">
    <property type="protein sequence ID" value="KAB2625953.1"/>
    <property type="molecule type" value="Genomic_DNA"/>
</dbReference>
<feature type="region of interest" description="Disordered" evidence="1">
    <location>
        <begin position="184"/>
        <end position="282"/>
    </location>
</feature>
<name>A0A5N5HH83_9ROSA</name>
<reference evidence="3" key="2">
    <citation type="submission" date="2019-10" db="EMBL/GenBank/DDBJ databases">
        <title>A de novo genome assembly of a pear dwarfing rootstock.</title>
        <authorList>
            <person name="Wang F."/>
            <person name="Wang J."/>
            <person name="Li S."/>
            <person name="Zhang Y."/>
            <person name="Fang M."/>
            <person name="Ma L."/>
            <person name="Zhao Y."/>
            <person name="Jiang S."/>
        </authorList>
    </citation>
    <scope>NUCLEOTIDE SEQUENCE [LARGE SCALE GENOMIC DNA]</scope>
</reference>
<comment type="caution">
    <text evidence="2">The sequence shown here is derived from an EMBL/GenBank/DDBJ whole genome shotgun (WGS) entry which is preliminary data.</text>
</comment>
<keyword evidence="3" id="KW-1185">Reference proteome</keyword>
<gene>
    <name evidence="2" type="ORF">D8674_017613</name>
</gene>
<dbReference type="Proteomes" id="UP000327157">
    <property type="component" value="Chromosome 16"/>
</dbReference>
<evidence type="ECO:0000313" key="3">
    <source>
        <dbReference type="Proteomes" id="UP000327157"/>
    </source>
</evidence>
<evidence type="ECO:0000256" key="1">
    <source>
        <dbReference type="SAM" id="MobiDB-lite"/>
    </source>
</evidence>
<sequence>MNTVPQKGSKKVSVTFVELERAFKECENEDNMWKIRLIFFADGVLIVVKSNVVVNLDYFDLIDDMDKFNNFHGVRYPLNNYRTTSRLLLLGEGKEKWMVMWKKMRSKRKKAREVRRGRDPERVAQVILDTFTSDINNVGELKVQIKELKVALTCFAHGKDFLEMKLLKKVEELNKEVNELRRKVKEKHVHEKNEEENDGKEEKDGKGIEEEKEEEMMDDEEGKEEEYSKEEEEGCESGGDVQRVIQQEEKEEGGQNKVDEDKGGKLRDKEGRSLSKVWTKKV</sequence>
<reference evidence="2 3" key="3">
    <citation type="submission" date="2019-11" db="EMBL/GenBank/DDBJ databases">
        <title>A de novo genome assembly of a pear dwarfing rootstock.</title>
        <authorList>
            <person name="Wang F."/>
            <person name="Wang J."/>
            <person name="Li S."/>
            <person name="Zhang Y."/>
            <person name="Fang M."/>
            <person name="Ma L."/>
            <person name="Zhao Y."/>
            <person name="Jiang S."/>
        </authorList>
    </citation>
    <scope>NUCLEOTIDE SEQUENCE [LARGE SCALE GENOMIC DNA]</scope>
    <source>
        <strain evidence="2">S2</strain>
        <tissue evidence="2">Leaf</tissue>
    </source>
</reference>
<dbReference type="AlphaFoldDB" id="A0A5N5HH83"/>
<feature type="compositionally biased region" description="Basic and acidic residues" evidence="1">
    <location>
        <begin position="246"/>
        <end position="273"/>
    </location>
</feature>
<dbReference type="OrthoDB" id="1930729at2759"/>
<organism evidence="2 3">
    <name type="scientific">Pyrus ussuriensis x Pyrus communis</name>
    <dbReference type="NCBI Taxonomy" id="2448454"/>
    <lineage>
        <taxon>Eukaryota</taxon>
        <taxon>Viridiplantae</taxon>
        <taxon>Streptophyta</taxon>
        <taxon>Embryophyta</taxon>
        <taxon>Tracheophyta</taxon>
        <taxon>Spermatophyta</taxon>
        <taxon>Magnoliopsida</taxon>
        <taxon>eudicotyledons</taxon>
        <taxon>Gunneridae</taxon>
        <taxon>Pentapetalae</taxon>
        <taxon>rosids</taxon>
        <taxon>fabids</taxon>
        <taxon>Rosales</taxon>
        <taxon>Rosaceae</taxon>
        <taxon>Amygdaloideae</taxon>
        <taxon>Maleae</taxon>
        <taxon>Pyrus</taxon>
    </lineage>
</organism>
<feature type="compositionally biased region" description="Basic and acidic residues" evidence="1">
    <location>
        <begin position="200"/>
        <end position="209"/>
    </location>
</feature>
<feature type="compositionally biased region" description="Acidic residues" evidence="1">
    <location>
        <begin position="210"/>
        <end position="235"/>
    </location>
</feature>
<accession>A0A5N5HH83</accession>
<protein>
    <submittedName>
        <fullName evidence="2">Glutamic acid-rich protein-like</fullName>
    </submittedName>
</protein>
<proteinExistence type="predicted"/>
<evidence type="ECO:0000313" key="2">
    <source>
        <dbReference type="EMBL" id="KAB2625953.1"/>
    </source>
</evidence>
<reference evidence="2 3" key="1">
    <citation type="submission" date="2019-09" db="EMBL/GenBank/DDBJ databases">
        <authorList>
            <person name="Ou C."/>
        </authorList>
    </citation>
    <scope>NUCLEOTIDE SEQUENCE [LARGE SCALE GENOMIC DNA]</scope>
    <source>
        <strain evidence="2">S2</strain>
        <tissue evidence="2">Leaf</tissue>
    </source>
</reference>